<proteinExistence type="predicted"/>
<dbReference type="InterPro" id="IPR043151">
    <property type="entry name" value="BAH_sf"/>
</dbReference>
<accession>A0A315USA8</accession>
<dbReference type="Gene3D" id="2.30.30.490">
    <property type="match status" value="1"/>
</dbReference>
<protein>
    <recommendedName>
        <fullName evidence="4">BAH domain-containing protein</fullName>
    </recommendedName>
</protein>
<gene>
    <name evidence="2" type="ORF">CCH79_00017602</name>
</gene>
<evidence type="ECO:0000256" key="1">
    <source>
        <dbReference type="SAM" id="MobiDB-lite"/>
    </source>
</evidence>
<dbReference type="EMBL" id="NHOQ01002811">
    <property type="protein sequence ID" value="PWA14588.1"/>
    <property type="molecule type" value="Genomic_DNA"/>
</dbReference>
<sequence length="248" mass="27211">MAALLSCKELITAGSSSFPRGLKFTWNLVYFLPSTAPSYFVRSLTELLFLQGLPQLVHSAPRADVSWGGGQPVVGTIGGGCAGGGERGWVGAPSCQRGSYAFYKSVSSRAQPDGPLQVWKLGEFYFIQCGPEDPICIAEVTLLWEDQARRHLLASARLYFLPEDTPKGRTREHGERPEVEFGHIFPWDELIVSCSSRNLSSSLLAAAERRWRSLEECQTPDQQTKQEESAATPPLLATTGKGENSRMS</sequence>
<evidence type="ECO:0000313" key="2">
    <source>
        <dbReference type="EMBL" id="PWA14588.1"/>
    </source>
</evidence>
<name>A0A315USA8_GAMAF</name>
<evidence type="ECO:0000313" key="3">
    <source>
        <dbReference type="Proteomes" id="UP000250572"/>
    </source>
</evidence>
<keyword evidence="3" id="KW-1185">Reference proteome</keyword>
<dbReference type="AlphaFoldDB" id="A0A315USA8"/>
<feature type="region of interest" description="Disordered" evidence="1">
    <location>
        <begin position="215"/>
        <end position="248"/>
    </location>
</feature>
<reference evidence="2 3" key="1">
    <citation type="journal article" date="2018" name="G3 (Bethesda)">
        <title>A High-Quality Reference Genome for the Invasive Mosquitofish Gambusia affinis Using a Chicago Library.</title>
        <authorList>
            <person name="Hoffberg S.L."/>
            <person name="Troendle N.J."/>
            <person name="Glenn T.C."/>
            <person name="Mahmud O."/>
            <person name="Louha S."/>
            <person name="Chalopin D."/>
            <person name="Bennetzen J.L."/>
            <person name="Mauricio R."/>
        </authorList>
    </citation>
    <scope>NUCLEOTIDE SEQUENCE [LARGE SCALE GENOMIC DNA]</scope>
    <source>
        <strain evidence="2">NE01/NJP1002.9</strain>
        <tissue evidence="2">Muscle</tissue>
    </source>
</reference>
<evidence type="ECO:0008006" key="4">
    <source>
        <dbReference type="Google" id="ProtNLM"/>
    </source>
</evidence>
<comment type="caution">
    <text evidence="2">The sequence shown here is derived from an EMBL/GenBank/DDBJ whole genome shotgun (WGS) entry which is preliminary data.</text>
</comment>
<dbReference type="Proteomes" id="UP000250572">
    <property type="component" value="Unassembled WGS sequence"/>
</dbReference>
<organism evidence="2 3">
    <name type="scientific">Gambusia affinis</name>
    <name type="common">Western mosquitofish</name>
    <name type="synonym">Heterandria affinis</name>
    <dbReference type="NCBI Taxonomy" id="33528"/>
    <lineage>
        <taxon>Eukaryota</taxon>
        <taxon>Metazoa</taxon>
        <taxon>Chordata</taxon>
        <taxon>Craniata</taxon>
        <taxon>Vertebrata</taxon>
        <taxon>Euteleostomi</taxon>
        <taxon>Actinopterygii</taxon>
        <taxon>Neopterygii</taxon>
        <taxon>Teleostei</taxon>
        <taxon>Neoteleostei</taxon>
        <taxon>Acanthomorphata</taxon>
        <taxon>Ovalentaria</taxon>
        <taxon>Atherinomorphae</taxon>
        <taxon>Cyprinodontiformes</taxon>
        <taxon>Poeciliidae</taxon>
        <taxon>Poeciliinae</taxon>
        <taxon>Gambusia</taxon>
    </lineage>
</organism>